<keyword evidence="1" id="KW-0732">Signal</keyword>
<comment type="caution">
    <text evidence="2">The sequence shown here is derived from an EMBL/GenBank/DDBJ whole genome shotgun (WGS) entry which is preliminary data.</text>
</comment>
<proteinExistence type="predicted"/>
<dbReference type="Proteomes" id="UP001501757">
    <property type="component" value="Unassembled WGS sequence"/>
</dbReference>
<feature type="signal peptide" evidence="1">
    <location>
        <begin position="1"/>
        <end position="21"/>
    </location>
</feature>
<evidence type="ECO:0000313" key="2">
    <source>
        <dbReference type="EMBL" id="GAA0349262.1"/>
    </source>
</evidence>
<gene>
    <name evidence="2" type="ORF">GCM10009092_12050</name>
</gene>
<sequence>MKPYLSLLLPFYLFCAGSAQAAMISNGDFQSCTLSGWSLDTDGSGDPGPTGDFAIDNNAGDCRAVLSVDDGQSASAFFANTLYQELDLSMAAGQSLWLSFDWAFFGTDGDPQIGDFFNIALNDGLGNLYGADGQLGALLQSAMNGLSSYGSGTFSVQLDSSFYNLSGWFLDFSLQEGLAIGDGLFSSLAIDNVRLDAVSTQVPEPPLPALLLLGLLLMRRRTI</sequence>
<dbReference type="RefSeq" id="WP_343842933.1">
    <property type="nucleotide sequence ID" value="NZ_BAAAEI010000006.1"/>
</dbReference>
<evidence type="ECO:0000256" key="1">
    <source>
        <dbReference type="SAM" id="SignalP"/>
    </source>
</evidence>
<organism evidence="2 3">
    <name type="scientific">Bowmanella denitrificans</name>
    <dbReference type="NCBI Taxonomy" id="366582"/>
    <lineage>
        <taxon>Bacteria</taxon>
        <taxon>Pseudomonadati</taxon>
        <taxon>Pseudomonadota</taxon>
        <taxon>Gammaproteobacteria</taxon>
        <taxon>Alteromonadales</taxon>
        <taxon>Alteromonadaceae</taxon>
        <taxon>Bowmanella</taxon>
    </lineage>
</organism>
<dbReference type="EMBL" id="BAAAEI010000006">
    <property type="protein sequence ID" value="GAA0349262.1"/>
    <property type="molecule type" value="Genomic_DNA"/>
</dbReference>
<accession>A0ABN0WY86</accession>
<feature type="chain" id="PRO_5045863279" description="PEP-CTERM protein-sorting domain-containing protein" evidence="1">
    <location>
        <begin position="22"/>
        <end position="223"/>
    </location>
</feature>
<evidence type="ECO:0000313" key="3">
    <source>
        <dbReference type="Proteomes" id="UP001501757"/>
    </source>
</evidence>
<name>A0ABN0WY86_9ALTE</name>
<reference evidence="3" key="1">
    <citation type="journal article" date="2019" name="Int. J. Syst. Evol. Microbiol.">
        <title>The Global Catalogue of Microorganisms (GCM) 10K type strain sequencing project: providing services to taxonomists for standard genome sequencing and annotation.</title>
        <authorList>
            <consortium name="The Broad Institute Genomics Platform"/>
            <consortium name="The Broad Institute Genome Sequencing Center for Infectious Disease"/>
            <person name="Wu L."/>
            <person name="Ma J."/>
        </authorList>
    </citation>
    <scope>NUCLEOTIDE SEQUENCE [LARGE SCALE GENOMIC DNA]</scope>
    <source>
        <strain evidence="3">JCM 13378</strain>
    </source>
</reference>
<protein>
    <recommendedName>
        <fullName evidence="4">PEP-CTERM protein-sorting domain-containing protein</fullName>
    </recommendedName>
</protein>
<evidence type="ECO:0008006" key="4">
    <source>
        <dbReference type="Google" id="ProtNLM"/>
    </source>
</evidence>
<keyword evidence="3" id="KW-1185">Reference proteome</keyword>